<dbReference type="InterPro" id="IPR016131">
    <property type="entry name" value="Haemerythrin_Fe_BS"/>
</dbReference>
<evidence type="ECO:0000256" key="3">
    <source>
        <dbReference type="ARBA" id="ARBA00022723"/>
    </source>
</evidence>
<dbReference type="SUPFAM" id="SSF47188">
    <property type="entry name" value="Hemerythrin-like"/>
    <property type="match status" value="1"/>
</dbReference>
<gene>
    <name evidence="6" type="ORF">AAH949_02490</name>
</gene>
<protein>
    <submittedName>
        <fullName evidence="6">Hemerythrin family protein</fullName>
    </submittedName>
</protein>
<dbReference type="AlphaFoldDB" id="A0AAU7E927"/>
<dbReference type="PANTHER" id="PTHR37164:SF1">
    <property type="entry name" value="BACTERIOHEMERYTHRIN"/>
    <property type="match status" value="1"/>
</dbReference>
<dbReference type="PROSITE" id="PS00550">
    <property type="entry name" value="HEMERYTHRINS"/>
    <property type="match status" value="1"/>
</dbReference>
<dbReference type="Gene3D" id="1.20.120.50">
    <property type="entry name" value="Hemerythrin-like"/>
    <property type="match status" value="1"/>
</dbReference>
<keyword evidence="2" id="KW-0561">Oxygen transport</keyword>
<organism evidence="6">
    <name type="scientific">Campylobacter sp. CCS1377</name>
    <dbReference type="NCBI Taxonomy" id="3158229"/>
    <lineage>
        <taxon>Bacteria</taxon>
        <taxon>Pseudomonadati</taxon>
        <taxon>Campylobacterota</taxon>
        <taxon>Epsilonproteobacteria</taxon>
        <taxon>Campylobacterales</taxon>
        <taxon>Campylobacteraceae</taxon>
        <taxon>Campylobacter</taxon>
    </lineage>
</organism>
<dbReference type="NCBIfam" id="TIGR02481">
    <property type="entry name" value="hemeryth_dom"/>
    <property type="match status" value="1"/>
</dbReference>
<reference evidence="6" key="1">
    <citation type="submission" date="2024-05" db="EMBL/GenBank/DDBJ databases">
        <title>Campylobacter coli isolated from environmental waters in Slovenia.</title>
        <authorList>
            <person name="Zautner A.E."/>
            <person name="Bunk B."/>
            <person name="Riedel T."/>
            <person name="Sproeer C."/>
        </authorList>
    </citation>
    <scope>NUCLEOTIDE SEQUENCE</scope>
    <source>
        <strain evidence="6">CCS1377</strain>
    </source>
</reference>
<evidence type="ECO:0000256" key="1">
    <source>
        <dbReference type="ARBA" id="ARBA00010587"/>
    </source>
</evidence>
<accession>A0AAU7E927</accession>
<dbReference type="InterPro" id="IPR012312">
    <property type="entry name" value="Hemerythrin-like"/>
</dbReference>
<evidence type="ECO:0000259" key="5">
    <source>
        <dbReference type="Pfam" id="PF01814"/>
    </source>
</evidence>
<dbReference type="InterPro" id="IPR050669">
    <property type="entry name" value="Hemerythrin"/>
</dbReference>
<evidence type="ECO:0000313" key="6">
    <source>
        <dbReference type="EMBL" id="XBJ29722.1"/>
    </source>
</evidence>
<dbReference type="InterPro" id="IPR035938">
    <property type="entry name" value="Hemerythrin-like_sf"/>
</dbReference>
<dbReference type="InterPro" id="IPR012827">
    <property type="entry name" value="Hemerythrin_metal-bd"/>
</dbReference>
<dbReference type="GO" id="GO:0046872">
    <property type="term" value="F:metal ion binding"/>
    <property type="evidence" value="ECO:0007669"/>
    <property type="project" value="UniProtKB-KW"/>
</dbReference>
<dbReference type="RefSeq" id="WP_348518883.1">
    <property type="nucleotide sequence ID" value="NZ_CP155620.1"/>
</dbReference>
<feature type="domain" description="Hemerythrin-like" evidence="5">
    <location>
        <begin position="14"/>
        <end position="123"/>
    </location>
</feature>
<dbReference type="Pfam" id="PF01814">
    <property type="entry name" value="Hemerythrin"/>
    <property type="match status" value="1"/>
</dbReference>
<evidence type="ECO:0000256" key="4">
    <source>
        <dbReference type="ARBA" id="ARBA00023004"/>
    </source>
</evidence>
<dbReference type="PANTHER" id="PTHR37164">
    <property type="entry name" value="BACTERIOHEMERYTHRIN"/>
    <property type="match status" value="1"/>
</dbReference>
<dbReference type="GO" id="GO:0005344">
    <property type="term" value="F:oxygen carrier activity"/>
    <property type="evidence" value="ECO:0007669"/>
    <property type="project" value="UniProtKB-KW"/>
</dbReference>
<name>A0AAU7E927_9BACT</name>
<keyword evidence="3" id="KW-0479">Metal-binding</keyword>
<dbReference type="EMBL" id="CP155620">
    <property type="protein sequence ID" value="XBJ29722.1"/>
    <property type="molecule type" value="Genomic_DNA"/>
</dbReference>
<keyword evidence="4" id="KW-0408">Iron</keyword>
<proteinExistence type="inferred from homology"/>
<evidence type="ECO:0000256" key="2">
    <source>
        <dbReference type="ARBA" id="ARBA00022621"/>
    </source>
</evidence>
<dbReference type="NCBIfam" id="NF033749">
    <property type="entry name" value="bact_hemeryth"/>
    <property type="match status" value="1"/>
</dbReference>
<keyword evidence="2" id="KW-0813">Transport</keyword>
<sequence>MVPEWDSAYAIGNSFIDAQHKKFFDMAKNVEEAFFDSVSREKIKELLQELFVYMKTHFKDEEELMKKIHYPKYDEHILAHKNIIGKMVKTIQNAKSTNDLKESLYNITQKWLLNHILEEDMQIEQHIQNLKNKIK</sequence>
<comment type="similarity">
    <text evidence="1">Belongs to the hemerythrin family.</text>
</comment>
<dbReference type="CDD" id="cd12107">
    <property type="entry name" value="Hemerythrin"/>
    <property type="match status" value="1"/>
</dbReference>